<dbReference type="EMBL" id="FWXV01000006">
    <property type="protein sequence ID" value="SMD20302.1"/>
    <property type="molecule type" value="Genomic_DNA"/>
</dbReference>
<evidence type="ECO:0000259" key="4">
    <source>
        <dbReference type="PROSITE" id="PS50932"/>
    </source>
</evidence>
<organism evidence="5 6">
    <name type="scientific">Kibdelosporangium aridum</name>
    <dbReference type="NCBI Taxonomy" id="2030"/>
    <lineage>
        <taxon>Bacteria</taxon>
        <taxon>Bacillati</taxon>
        <taxon>Actinomycetota</taxon>
        <taxon>Actinomycetes</taxon>
        <taxon>Pseudonocardiales</taxon>
        <taxon>Pseudonocardiaceae</taxon>
        <taxon>Kibdelosporangium</taxon>
    </lineage>
</organism>
<dbReference type="InterPro" id="IPR000843">
    <property type="entry name" value="HTH_LacI"/>
</dbReference>
<dbReference type="Pfam" id="PF00356">
    <property type="entry name" value="LacI"/>
    <property type="match status" value="1"/>
</dbReference>
<evidence type="ECO:0000313" key="6">
    <source>
        <dbReference type="Proteomes" id="UP000192674"/>
    </source>
</evidence>
<dbReference type="SUPFAM" id="SSF47413">
    <property type="entry name" value="lambda repressor-like DNA-binding domains"/>
    <property type="match status" value="1"/>
</dbReference>
<keyword evidence="6" id="KW-1185">Reference proteome</keyword>
<dbReference type="SUPFAM" id="SSF53822">
    <property type="entry name" value="Periplasmic binding protein-like I"/>
    <property type="match status" value="1"/>
</dbReference>
<keyword evidence="3" id="KW-0804">Transcription</keyword>
<dbReference type="AlphaFoldDB" id="A0A1W2FF56"/>
<dbReference type="SMART" id="SM00354">
    <property type="entry name" value="HTH_LACI"/>
    <property type="match status" value="1"/>
</dbReference>
<dbReference type="Pfam" id="PF13377">
    <property type="entry name" value="Peripla_BP_3"/>
    <property type="match status" value="1"/>
</dbReference>
<evidence type="ECO:0000256" key="3">
    <source>
        <dbReference type="ARBA" id="ARBA00023163"/>
    </source>
</evidence>
<evidence type="ECO:0000256" key="1">
    <source>
        <dbReference type="ARBA" id="ARBA00023015"/>
    </source>
</evidence>
<dbReference type="InterPro" id="IPR046335">
    <property type="entry name" value="LacI/GalR-like_sensor"/>
</dbReference>
<name>A0A1W2FF56_KIBAR</name>
<dbReference type="GO" id="GO:0000976">
    <property type="term" value="F:transcription cis-regulatory region binding"/>
    <property type="evidence" value="ECO:0007669"/>
    <property type="project" value="TreeGrafter"/>
</dbReference>
<dbReference type="PRINTS" id="PR00036">
    <property type="entry name" value="HTHLACI"/>
</dbReference>
<sequence>MCTRDALAGGHARARVPFASLRPLTAFGLGVILGATMTTLSEPGTRKVRRATMSDVARLAGVSIKTVSRVVNDEPGVHPDTAERVLAAIEQLGFRRNLGARNLRRGMSTGTIGLVLEDVGNPFYSVLTRAVEEVARTFGRQVLTGSSAEDPARERELALEFCSRRVDGLIVVPAGMQHGYLVPEMRAGTPVVFVDRPAGDVVADTVLVDNLGGTAAMVAHLAQYGHSRIAFLGDAPDIFTASERLRGFREGCAKAGIRYDESLVVMGPHTDAGVASSVRRLLSGTAPATALITGNNRITIMVLRALSTLDARPAVAGFDDFELADLLDPPVTVLAHDIAAMGRAAAELLFARMEGDTSPPRRIVLPANIIPRGSGEVRP</sequence>
<dbReference type="InterPro" id="IPR010982">
    <property type="entry name" value="Lambda_DNA-bd_dom_sf"/>
</dbReference>
<dbReference type="Proteomes" id="UP000192674">
    <property type="component" value="Unassembled WGS sequence"/>
</dbReference>
<feature type="domain" description="HTH lacI-type" evidence="4">
    <location>
        <begin position="51"/>
        <end position="105"/>
    </location>
</feature>
<dbReference type="PROSITE" id="PS00356">
    <property type="entry name" value="HTH_LACI_1"/>
    <property type="match status" value="1"/>
</dbReference>
<reference evidence="5 6" key="1">
    <citation type="submission" date="2017-04" db="EMBL/GenBank/DDBJ databases">
        <authorList>
            <person name="Afonso C.L."/>
            <person name="Miller P.J."/>
            <person name="Scott M.A."/>
            <person name="Spackman E."/>
            <person name="Goraichik I."/>
            <person name="Dimitrov K.M."/>
            <person name="Suarez D.L."/>
            <person name="Swayne D.E."/>
        </authorList>
    </citation>
    <scope>NUCLEOTIDE SEQUENCE [LARGE SCALE GENOMIC DNA]</scope>
    <source>
        <strain evidence="5 6">DSM 43828</strain>
    </source>
</reference>
<gene>
    <name evidence="5" type="ORF">SAMN05661093_06350</name>
</gene>
<dbReference type="PANTHER" id="PTHR30146:SF109">
    <property type="entry name" value="HTH-TYPE TRANSCRIPTIONAL REGULATOR GALS"/>
    <property type="match status" value="1"/>
</dbReference>
<dbReference type="CDD" id="cd01392">
    <property type="entry name" value="HTH_LacI"/>
    <property type="match status" value="1"/>
</dbReference>
<keyword evidence="1" id="KW-0805">Transcription regulation</keyword>
<evidence type="ECO:0000256" key="2">
    <source>
        <dbReference type="ARBA" id="ARBA00023125"/>
    </source>
</evidence>
<accession>A0A1W2FF56</accession>
<dbReference type="PROSITE" id="PS50932">
    <property type="entry name" value="HTH_LACI_2"/>
    <property type="match status" value="1"/>
</dbReference>
<keyword evidence="2" id="KW-0238">DNA-binding</keyword>
<dbReference type="GO" id="GO:0003700">
    <property type="term" value="F:DNA-binding transcription factor activity"/>
    <property type="evidence" value="ECO:0007669"/>
    <property type="project" value="TreeGrafter"/>
</dbReference>
<proteinExistence type="predicted"/>
<dbReference type="Gene3D" id="1.10.260.40">
    <property type="entry name" value="lambda repressor-like DNA-binding domains"/>
    <property type="match status" value="1"/>
</dbReference>
<protein>
    <submittedName>
        <fullName evidence="5">Transcriptional regulator, LacI family</fullName>
    </submittedName>
</protein>
<dbReference type="InterPro" id="IPR028082">
    <property type="entry name" value="Peripla_BP_I"/>
</dbReference>
<evidence type="ECO:0000313" key="5">
    <source>
        <dbReference type="EMBL" id="SMD20302.1"/>
    </source>
</evidence>
<dbReference type="PANTHER" id="PTHR30146">
    <property type="entry name" value="LACI-RELATED TRANSCRIPTIONAL REPRESSOR"/>
    <property type="match status" value="1"/>
</dbReference>
<dbReference type="Gene3D" id="3.40.50.2300">
    <property type="match status" value="2"/>
</dbReference>